<evidence type="ECO:0000256" key="1">
    <source>
        <dbReference type="ARBA" id="ARBA00004123"/>
    </source>
</evidence>
<keyword evidence="7" id="KW-1185">Reference proteome</keyword>
<evidence type="ECO:0000256" key="3">
    <source>
        <dbReference type="ARBA" id="ARBA00039793"/>
    </source>
</evidence>
<name>A0A7R9LKP8_9ACAR</name>
<dbReference type="PANTHER" id="PTHR46172">
    <property type="entry name" value="DNA POLYMERASE EPSILON SUBUNIT 3"/>
    <property type="match status" value="1"/>
</dbReference>
<dbReference type="GO" id="GO:0031490">
    <property type="term" value="F:chromatin DNA binding"/>
    <property type="evidence" value="ECO:0007669"/>
    <property type="project" value="TreeGrafter"/>
</dbReference>
<evidence type="ECO:0000259" key="5">
    <source>
        <dbReference type="Pfam" id="PF00808"/>
    </source>
</evidence>
<dbReference type="GO" id="GO:0008622">
    <property type="term" value="C:epsilon DNA polymerase complex"/>
    <property type="evidence" value="ECO:0007669"/>
    <property type="project" value="TreeGrafter"/>
</dbReference>
<dbReference type="Gene3D" id="1.10.20.10">
    <property type="entry name" value="Histone, subunit A"/>
    <property type="match status" value="1"/>
</dbReference>
<keyword evidence="2" id="KW-0539">Nucleus</keyword>
<evidence type="ECO:0000256" key="2">
    <source>
        <dbReference type="ARBA" id="ARBA00023242"/>
    </source>
</evidence>
<dbReference type="GO" id="GO:0008623">
    <property type="term" value="C:CHRAC"/>
    <property type="evidence" value="ECO:0007669"/>
    <property type="project" value="TreeGrafter"/>
</dbReference>
<dbReference type="CDD" id="cd22928">
    <property type="entry name" value="HFD_POLE3_DPB4"/>
    <property type="match status" value="1"/>
</dbReference>
<sequence length="143" mass="16286">MAEKPEDFNMPSNVVSKIIKDALPHGVNVSADVRSAASRSASIFILYVTTCANDIAVANKRKTLSAQDVLEAITQIGFEEFTEELMELHKTLMKEKTLKERQRLKNKSMESKSSQVLDDKDDDNEEEEEDEDEEEDEEEEEED</sequence>
<dbReference type="EMBL" id="OC915995">
    <property type="protein sequence ID" value="CAD7642724.1"/>
    <property type="molecule type" value="Genomic_DNA"/>
</dbReference>
<feature type="compositionally biased region" description="Basic and acidic residues" evidence="4">
    <location>
        <begin position="99"/>
        <end position="110"/>
    </location>
</feature>
<dbReference type="Proteomes" id="UP000728032">
    <property type="component" value="Unassembled WGS sequence"/>
</dbReference>
<comment type="subcellular location">
    <subcellularLocation>
        <location evidence="1">Nucleus</location>
    </subcellularLocation>
</comment>
<dbReference type="InterPro" id="IPR003958">
    <property type="entry name" value="CBFA_NFYB_domain"/>
</dbReference>
<reference evidence="6" key="1">
    <citation type="submission" date="2020-11" db="EMBL/GenBank/DDBJ databases">
        <authorList>
            <person name="Tran Van P."/>
        </authorList>
    </citation>
    <scope>NUCLEOTIDE SEQUENCE</scope>
</reference>
<dbReference type="GO" id="GO:0006272">
    <property type="term" value="P:leading strand elongation"/>
    <property type="evidence" value="ECO:0007669"/>
    <property type="project" value="TreeGrafter"/>
</dbReference>
<dbReference type="Pfam" id="PF00808">
    <property type="entry name" value="CBFD_NFYB_HMF"/>
    <property type="match status" value="1"/>
</dbReference>
<gene>
    <name evidence="6" type="ORF">ONB1V03_LOCUS3751</name>
</gene>
<evidence type="ECO:0000256" key="4">
    <source>
        <dbReference type="SAM" id="MobiDB-lite"/>
    </source>
</evidence>
<dbReference type="OrthoDB" id="1707486at2759"/>
<dbReference type="GO" id="GO:0006974">
    <property type="term" value="P:DNA damage response"/>
    <property type="evidence" value="ECO:0007669"/>
    <property type="project" value="TreeGrafter"/>
</dbReference>
<accession>A0A7R9LKP8</accession>
<feature type="compositionally biased region" description="Acidic residues" evidence="4">
    <location>
        <begin position="119"/>
        <end position="143"/>
    </location>
</feature>
<dbReference type="SUPFAM" id="SSF47113">
    <property type="entry name" value="Histone-fold"/>
    <property type="match status" value="1"/>
</dbReference>
<feature type="region of interest" description="Disordered" evidence="4">
    <location>
        <begin position="99"/>
        <end position="143"/>
    </location>
</feature>
<dbReference type="InterPro" id="IPR009072">
    <property type="entry name" value="Histone-fold"/>
</dbReference>
<evidence type="ECO:0000313" key="6">
    <source>
        <dbReference type="EMBL" id="CAD7642724.1"/>
    </source>
</evidence>
<protein>
    <recommendedName>
        <fullName evidence="3">DNA polymerase epsilon subunit 3</fullName>
    </recommendedName>
</protein>
<dbReference type="EMBL" id="CAJPVJ010001170">
    <property type="protein sequence ID" value="CAG2164192.1"/>
    <property type="molecule type" value="Genomic_DNA"/>
</dbReference>
<feature type="domain" description="Transcription factor CBF/NF-Y/archaeal histone" evidence="5">
    <location>
        <begin position="10"/>
        <end position="73"/>
    </location>
</feature>
<dbReference type="GO" id="GO:0046982">
    <property type="term" value="F:protein heterodimerization activity"/>
    <property type="evidence" value="ECO:0007669"/>
    <property type="project" value="InterPro"/>
</dbReference>
<dbReference type="InterPro" id="IPR051377">
    <property type="entry name" value="DNA_Pol-Epsilon_Subunit"/>
</dbReference>
<dbReference type="AlphaFoldDB" id="A0A7R9LKP8"/>
<evidence type="ECO:0000313" key="7">
    <source>
        <dbReference type="Proteomes" id="UP000728032"/>
    </source>
</evidence>
<dbReference type="PANTHER" id="PTHR46172:SF1">
    <property type="entry name" value="DNA POLYMERASE EPSILON SUBUNIT 3"/>
    <property type="match status" value="1"/>
</dbReference>
<proteinExistence type="predicted"/>
<dbReference type="GO" id="GO:0031507">
    <property type="term" value="P:heterochromatin formation"/>
    <property type="evidence" value="ECO:0007669"/>
    <property type="project" value="TreeGrafter"/>
</dbReference>
<organism evidence="6">
    <name type="scientific">Oppiella nova</name>
    <dbReference type="NCBI Taxonomy" id="334625"/>
    <lineage>
        <taxon>Eukaryota</taxon>
        <taxon>Metazoa</taxon>
        <taxon>Ecdysozoa</taxon>
        <taxon>Arthropoda</taxon>
        <taxon>Chelicerata</taxon>
        <taxon>Arachnida</taxon>
        <taxon>Acari</taxon>
        <taxon>Acariformes</taxon>
        <taxon>Sarcoptiformes</taxon>
        <taxon>Oribatida</taxon>
        <taxon>Brachypylina</taxon>
        <taxon>Oppioidea</taxon>
        <taxon>Oppiidae</taxon>
        <taxon>Oppiella</taxon>
    </lineage>
</organism>